<evidence type="ECO:0000313" key="2">
    <source>
        <dbReference type="Proteomes" id="UP001159363"/>
    </source>
</evidence>
<dbReference type="Gene3D" id="3.30.420.10">
    <property type="entry name" value="Ribonuclease H-like superfamily/Ribonuclease H"/>
    <property type="match status" value="1"/>
</dbReference>
<dbReference type="EMBL" id="JARBHB010000005">
    <property type="protein sequence ID" value="KAJ8883456.1"/>
    <property type="molecule type" value="Genomic_DNA"/>
</dbReference>
<keyword evidence="2" id="KW-1185">Reference proteome</keyword>
<proteinExistence type="predicted"/>
<accession>A0ABQ9HGL0</accession>
<reference evidence="1 2" key="1">
    <citation type="submission" date="2023-02" db="EMBL/GenBank/DDBJ databases">
        <title>LHISI_Scaffold_Assembly.</title>
        <authorList>
            <person name="Stuart O.P."/>
            <person name="Cleave R."/>
            <person name="Magrath M.J.L."/>
            <person name="Mikheyev A.S."/>
        </authorList>
    </citation>
    <scope>NUCLEOTIDE SEQUENCE [LARGE SCALE GENOMIC DNA]</scope>
    <source>
        <strain evidence="1">Daus_M_001</strain>
        <tissue evidence="1">Leg muscle</tissue>
    </source>
</reference>
<name>A0ABQ9HGL0_9NEOP</name>
<dbReference type="Proteomes" id="UP001159363">
    <property type="component" value="Chromosome 4"/>
</dbReference>
<gene>
    <name evidence="1" type="ORF">PR048_015300</name>
</gene>
<protein>
    <recommendedName>
        <fullName evidence="3">Transposase</fullName>
    </recommendedName>
</protein>
<organism evidence="1 2">
    <name type="scientific">Dryococelus australis</name>
    <dbReference type="NCBI Taxonomy" id="614101"/>
    <lineage>
        <taxon>Eukaryota</taxon>
        <taxon>Metazoa</taxon>
        <taxon>Ecdysozoa</taxon>
        <taxon>Arthropoda</taxon>
        <taxon>Hexapoda</taxon>
        <taxon>Insecta</taxon>
        <taxon>Pterygota</taxon>
        <taxon>Neoptera</taxon>
        <taxon>Polyneoptera</taxon>
        <taxon>Phasmatodea</taxon>
        <taxon>Verophasmatodea</taxon>
        <taxon>Anareolatae</taxon>
        <taxon>Phasmatidae</taxon>
        <taxon>Eurycanthinae</taxon>
        <taxon>Dryococelus</taxon>
    </lineage>
</organism>
<evidence type="ECO:0008006" key="3">
    <source>
        <dbReference type="Google" id="ProtNLM"/>
    </source>
</evidence>
<sequence length="544" mass="62123">MKRSVNSARQTTVASPLAPHFTLIGSLDFVAKSRPNTSTHLITFNRMAYDGILKALQHLVRPLDTVTGQTLTRWLRAVVICLYYASICQALIRIPAHRRKEGKSAHGSITQLASWHKSGRRLYTMDAVCLRSSHYLTGPLRVRQHGHGSYVIRVQTVNTYQKVIQPIKNDCLLLLAHRLETADSTIKTRLNSRGKYYSNSRNKEGTESVNMPRHFLKRMVDEPQLARIRLCRLNVIDKQHVKLKMHLSTQAENNDAVHSVDNTSVDLCFTAFGVGPLVFVRGIMNTEACCNILDNEMLPTLWRFYGMDPCYFQGDNASQSHDLNPIEHIWDELDHRVRARQARPKSIYQLMEWLQEEWRQIPVDVLQTLVESMPDRVAAVIAARGGPTILYRDSVELCLHEAEEYSAESSKPSGMLEVTMYGREVGRSIHRHARRLGRWDGTAESVGSKWDTREIWADFNNEVSGADESEMRKPTNQRHRPVPYFPLAKIRECPDPGIEPGLPWWEASILAAQPRILMTSKRTGDDSRVNDIFLTIKYSVKDFI</sequence>
<comment type="caution">
    <text evidence="1">The sequence shown here is derived from an EMBL/GenBank/DDBJ whole genome shotgun (WGS) entry which is preliminary data.</text>
</comment>
<dbReference type="InterPro" id="IPR036397">
    <property type="entry name" value="RNaseH_sf"/>
</dbReference>
<evidence type="ECO:0000313" key="1">
    <source>
        <dbReference type="EMBL" id="KAJ8883456.1"/>
    </source>
</evidence>